<dbReference type="Pfam" id="PF11807">
    <property type="entry name" value="UstYa"/>
    <property type="match status" value="1"/>
</dbReference>
<feature type="region of interest" description="Disordered" evidence="2">
    <location>
        <begin position="265"/>
        <end position="293"/>
    </location>
</feature>
<gene>
    <name evidence="3" type="ORF">G7Y89_g8021</name>
</gene>
<protein>
    <submittedName>
        <fullName evidence="3">Uncharacterized protein</fullName>
    </submittedName>
</protein>
<evidence type="ECO:0000313" key="3">
    <source>
        <dbReference type="EMBL" id="KAF4630118.1"/>
    </source>
</evidence>
<dbReference type="InterPro" id="IPR021765">
    <property type="entry name" value="UstYa-like"/>
</dbReference>
<feature type="compositionally biased region" description="Basic and acidic residues" evidence="2">
    <location>
        <begin position="209"/>
        <end position="221"/>
    </location>
</feature>
<dbReference type="OrthoDB" id="3687641at2759"/>
<dbReference type="AlphaFoldDB" id="A0A8H4W0Z8"/>
<feature type="region of interest" description="Disordered" evidence="2">
    <location>
        <begin position="204"/>
        <end position="229"/>
    </location>
</feature>
<dbReference type="GO" id="GO:0043386">
    <property type="term" value="P:mycotoxin biosynthetic process"/>
    <property type="evidence" value="ECO:0007669"/>
    <property type="project" value="InterPro"/>
</dbReference>
<dbReference type="PANTHER" id="PTHR33365">
    <property type="entry name" value="YALI0B05434P"/>
    <property type="match status" value="1"/>
</dbReference>
<proteinExistence type="inferred from homology"/>
<dbReference type="EMBL" id="JAAMPI010000587">
    <property type="protein sequence ID" value="KAF4630118.1"/>
    <property type="molecule type" value="Genomic_DNA"/>
</dbReference>
<sequence>MLGRLSLEAQLERNLPVPFEESTSYTSANQTFATKLWEDINIDAGMVALPDELVELHALRNAQRFPWDPSRSIYLLNGYHNLHCIRATYLSLQEFYRGEEQSRSWDHVLHCADAICQDILCNADDTPRYSTKSMRPESGVSQLLQYVMIPNSHSFMLSACLMALKDFAEIWNFGAVNWIEKIKTLPGAGSGVVIEVATRPARTAMRESSTNKDMIKDDKNRNTHNNIGDSDSNLIIQSVGAIVDYVENSTPFLSDVGPAIEKEYEEECDGPGNDNPTYYSSDHREPRSVLSDEEATVEHNYAEFDTSDTDNEISWQTNWIWRSYQYNTTIKN</sequence>
<comment type="caution">
    <text evidence="3">The sequence shown here is derived from an EMBL/GenBank/DDBJ whole genome shotgun (WGS) entry which is preliminary data.</text>
</comment>
<keyword evidence="4" id="KW-1185">Reference proteome</keyword>
<name>A0A8H4W0Z8_9HELO</name>
<organism evidence="3 4">
    <name type="scientific">Cudoniella acicularis</name>
    <dbReference type="NCBI Taxonomy" id="354080"/>
    <lineage>
        <taxon>Eukaryota</taxon>
        <taxon>Fungi</taxon>
        <taxon>Dikarya</taxon>
        <taxon>Ascomycota</taxon>
        <taxon>Pezizomycotina</taxon>
        <taxon>Leotiomycetes</taxon>
        <taxon>Helotiales</taxon>
        <taxon>Tricladiaceae</taxon>
        <taxon>Cudoniella</taxon>
    </lineage>
</organism>
<evidence type="ECO:0000256" key="1">
    <source>
        <dbReference type="ARBA" id="ARBA00035112"/>
    </source>
</evidence>
<evidence type="ECO:0000313" key="4">
    <source>
        <dbReference type="Proteomes" id="UP000566819"/>
    </source>
</evidence>
<reference evidence="3 4" key="1">
    <citation type="submission" date="2020-03" db="EMBL/GenBank/DDBJ databases">
        <title>Draft Genome Sequence of Cudoniella acicularis.</title>
        <authorList>
            <person name="Buettner E."/>
            <person name="Kellner H."/>
        </authorList>
    </citation>
    <scope>NUCLEOTIDE SEQUENCE [LARGE SCALE GENOMIC DNA]</scope>
    <source>
        <strain evidence="3 4">DSM 108380</strain>
    </source>
</reference>
<dbReference type="PANTHER" id="PTHR33365:SF6">
    <property type="entry name" value="OXIDASE USTYA"/>
    <property type="match status" value="1"/>
</dbReference>
<accession>A0A8H4W0Z8</accession>
<comment type="similarity">
    <text evidence="1">Belongs to the ustYa family.</text>
</comment>
<evidence type="ECO:0000256" key="2">
    <source>
        <dbReference type="SAM" id="MobiDB-lite"/>
    </source>
</evidence>
<dbReference type="Proteomes" id="UP000566819">
    <property type="component" value="Unassembled WGS sequence"/>
</dbReference>